<dbReference type="GO" id="GO:0016491">
    <property type="term" value="F:oxidoreductase activity"/>
    <property type="evidence" value="ECO:0007669"/>
    <property type="project" value="UniProtKB-KW"/>
</dbReference>
<comment type="caution">
    <text evidence="4">The sequence shown here is derived from an EMBL/GenBank/DDBJ whole genome shotgun (WGS) entry which is preliminary data.</text>
</comment>
<dbReference type="InterPro" id="IPR057326">
    <property type="entry name" value="KR_dom"/>
</dbReference>
<accession>A0A318EMU6</accession>
<dbReference type="InterPro" id="IPR020904">
    <property type="entry name" value="Sc_DH/Rdtase_CS"/>
</dbReference>
<dbReference type="GO" id="GO:0016020">
    <property type="term" value="C:membrane"/>
    <property type="evidence" value="ECO:0007669"/>
    <property type="project" value="TreeGrafter"/>
</dbReference>
<dbReference type="Proteomes" id="UP000248330">
    <property type="component" value="Unassembled WGS sequence"/>
</dbReference>
<dbReference type="InterPro" id="IPR002347">
    <property type="entry name" value="SDR_fam"/>
</dbReference>
<dbReference type="PANTHER" id="PTHR44196">
    <property type="entry name" value="DEHYDROGENASE/REDUCTASE SDR FAMILY MEMBER 7B"/>
    <property type="match status" value="1"/>
</dbReference>
<proteinExistence type="inferred from homology"/>
<dbReference type="OrthoDB" id="9806974at2"/>
<sequence length="266" mass="28816">MTMAGDRDVAFITGAGSGMGQLCARRLLQQGWSVAAVDVDTAGLDQLGTSPQLLKLTCDVRDAGAVRDAVTQAEARLGPLRRVVNAAAIMPLGRLVDMDAATVRRLFDINVGGLVNVAAATMPLLIARRRGEFVSFASLSGHVPIFFMGAYAATKSAAVTYTEVLHQECRGSGVQVVCVCPPAVKTPLLAQGRATRWPRFLDLLPPITAPQVIDAVDAALRRRRFWVFPGWYTRASVWARRLSPGLLWALVRLLERPDRRTAPTRS</sequence>
<dbReference type="Gene3D" id="3.40.50.720">
    <property type="entry name" value="NAD(P)-binding Rossmann-like Domain"/>
    <property type="match status" value="1"/>
</dbReference>
<gene>
    <name evidence="4" type="ORF">C8D93_102399</name>
</gene>
<feature type="domain" description="Ketoreductase" evidence="3">
    <location>
        <begin position="8"/>
        <end position="183"/>
    </location>
</feature>
<dbReference type="PROSITE" id="PS00061">
    <property type="entry name" value="ADH_SHORT"/>
    <property type="match status" value="1"/>
</dbReference>
<dbReference type="InterPro" id="IPR036291">
    <property type="entry name" value="NAD(P)-bd_dom_sf"/>
</dbReference>
<dbReference type="Pfam" id="PF00106">
    <property type="entry name" value="adh_short"/>
    <property type="match status" value="1"/>
</dbReference>
<organism evidence="4 5">
    <name type="scientific">Sinimarinibacterium flocculans</name>
    <dbReference type="NCBI Taxonomy" id="985250"/>
    <lineage>
        <taxon>Bacteria</taxon>
        <taxon>Pseudomonadati</taxon>
        <taxon>Pseudomonadota</taxon>
        <taxon>Gammaproteobacteria</taxon>
        <taxon>Nevskiales</taxon>
        <taxon>Nevskiaceae</taxon>
        <taxon>Sinimarinibacterium</taxon>
    </lineage>
</organism>
<evidence type="ECO:0000313" key="5">
    <source>
        <dbReference type="Proteomes" id="UP000248330"/>
    </source>
</evidence>
<keyword evidence="2" id="KW-0560">Oxidoreductase</keyword>
<dbReference type="EMBL" id="QICN01000002">
    <property type="protein sequence ID" value="PXV70540.1"/>
    <property type="molecule type" value="Genomic_DNA"/>
</dbReference>
<dbReference type="PRINTS" id="PR00081">
    <property type="entry name" value="GDHRDH"/>
</dbReference>
<reference evidence="4 5" key="1">
    <citation type="submission" date="2018-04" db="EMBL/GenBank/DDBJ databases">
        <title>Genomic Encyclopedia of Type Strains, Phase IV (KMG-IV): sequencing the most valuable type-strain genomes for metagenomic binning, comparative biology and taxonomic classification.</title>
        <authorList>
            <person name="Goeker M."/>
        </authorList>
    </citation>
    <scope>NUCLEOTIDE SEQUENCE [LARGE SCALE GENOMIC DNA]</scope>
    <source>
        <strain evidence="4 5">DSM 104150</strain>
    </source>
</reference>
<comment type="similarity">
    <text evidence="1">Belongs to the short-chain dehydrogenases/reductases (SDR) family.</text>
</comment>
<evidence type="ECO:0000256" key="1">
    <source>
        <dbReference type="ARBA" id="ARBA00006484"/>
    </source>
</evidence>
<protein>
    <submittedName>
        <fullName evidence="4">NADP-dependent 3-hydroxy acid dehydrogenase YdfG</fullName>
    </submittedName>
</protein>
<evidence type="ECO:0000256" key="2">
    <source>
        <dbReference type="ARBA" id="ARBA00023002"/>
    </source>
</evidence>
<dbReference type="AlphaFoldDB" id="A0A318EMU6"/>
<evidence type="ECO:0000259" key="3">
    <source>
        <dbReference type="SMART" id="SM00822"/>
    </source>
</evidence>
<dbReference type="RefSeq" id="WP_110264194.1">
    <property type="nucleotide sequence ID" value="NZ_CAKZQT010000013.1"/>
</dbReference>
<name>A0A318EMU6_9GAMM</name>
<keyword evidence="5" id="KW-1185">Reference proteome</keyword>
<dbReference type="PANTHER" id="PTHR44196:SF1">
    <property type="entry name" value="DEHYDROGENASE_REDUCTASE SDR FAMILY MEMBER 7B"/>
    <property type="match status" value="1"/>
</dbReference>
<dbReference type="SUPFAM" id="SSF51735">
    <property type="entry name" value="NAD(P)-binding Rossmann-fold domains"/>
    <property type="match status" value="1"/>
</dbReference>
<evidence type="ECO:0000313" key="4">
    <source>
        <dbReference type="EMBL" id="PXV70540.1"/>
    </source>
</evidence>
<dbReference type="SMART" id="SM00822">
    <property type="entry name" value="PKS_KR"/>
    <property type="match status" value="1"/>
</dbReference>
<dbReference type="CDD" id="cd05233">
    <property type="entry name" value="SDR_c"/>
    <property type="match status" value="1"/>
</dbReference>